<evidence type="ECO:0000256" key="1">
    <source>
        <dbReference type="SAM" id="MobiDB-lite"/>
    </source>
</evidence>
<evidence type="ECO:0000313" key="2">
    <source>
        <dbReference type="EMBL" id="QSS66206.1"/>
    </source>
</evidence>
<evidence type="ECO:0000313" key="3">
    <source>
        <dbReference type="Proteomes" id="UP000663671"/>
    </source>
</evidence>
<gene>
    <name evidence="2" type="ORF">I7I51_07060</name>
</gene>
<feature type="region of interest" description="Disordered" evidence="1">
    <location>
        <begin position="185"/>
        <end position="204"/>
    </location>
</feature>
<protein>
    <submittedName>
        <fullName evidence="2">Uncharacterized protein</fullName>
    </submittedName>
</protein>
<dbReference type="EMBL" id="CP069115">
    <property type="protein sequence ID" value="QSS66206.1"/>
    <property type="molecule type" value="Genomic_DNA"/>
</dbReference>
<accession>A0A8A1MI88</accession>
<dbReference type="Proteomes" id="UP000663671">
    <property type="component" value="Chromosome 3"/>
</dbReference>
<dbReference type="AlphaFoldDB" id="A0A8A1MI88"/>
<reference evidence="2" key="1">
    <citation type="submission" date="2021-01" db="EMBL/GenBank/DDBJ databases">
        <title>Chromosome-level genome assembly of a human fungal pathogen reveals clustering of transcriptionally co-regulated genes.</title>
        <authorList>
            <person name="Voorhies M."/>
            <person name="Cohen S."/>
            <person name="Shea T.P."/>
            <person name="Petrus S."/>
            <person name="Munoz J.F."/>
            <person name="Poplawski S."/>
            <person name="Goldman W.E."/>
            <person name="Michael T."/>
            <person name="Cuomo C.A."/>
            <person name="Sil A."/>
            <person name="Beyhan S."/>
        </authorList>
    </citation>
    <scope>NUCLEOTIDE SEQUENCE</scope>
    <source>
        <strain evidence="2">WU24</strain>
    </source>
</reference>
<proteinExistence type="predicted"/>
<organism evidence="2 3">
    <name type="scientific">Ajellomyces capsulatus</name>
    <name type="common">Darling's disease fungus</name>
    <name type="synonym">Histoplasma capsulatum</name>
    <dbReference type="NCBI Taxonomy" id="5037"/>
    <lineage>
        <taxon>Eukaryota</taxon>
        <taxon>Fungi</taxon>
        <taxon>Dikarya</taxon>
        <taxon>Ascomycota</taxon>
        <taxon>Pezizomycotina</taxon>
        <taxon>Eurotiomycetes</taxon>
        <taxon>Eurotiomycetidae</taxon>
        <taxon>Onygenales</taxon>
        <taxon>Ajellomycetaceae</taxon>
        <taxon>Histoplasma</taxon>
    </lineage>
</organism>
<dbReference type="VEuPathDB" id="FungiDB:I7I51_07060"/>
<sequence length="204" mass="22457">MPKLSDMVTNPRSTLSHSPASAKAEVLWPGICAYRLALLPDLGRASKDGVVLQRLITAKMGVRIWADPEISFHHPDLKLPKITLIKSYLWIPMHHPRFRAPLDHAEITISVGNPTTIMVQSWCLFGDRKVVGFANTYGLAQSSVKNLRITPTFRKGGKVEGRKGGREERSTMSVSGYEIAVVPSPSFFPNGSEDAESQQSDVCS</sequence>
<name>A0A8A1MI88_AJECA</name>